<accession>A0A7S9XGP7</accession>
<sequence>MATTTATITLASSDIADNSLSISNTMTMTTAGTTTGITETTGLARKKVASASLADLITVANTDVTAAKSAKVYIKNTSTATDKYGLIGVGDSSGTPIYLGRLYGGDWMLFPWDANSGEDITLTMSDATETVIEYMVFFE</sequence>
<gene>
    <name evidence="1" type="ORF">NIOZUU157_00157</name>
</gene>
<reference evidence="1" key="1">
    <citation type="submission" date="2020-08" db="EMBL/GenBank/DDBJ databases">
        <title>Bridging the membrane lipid divide: bacteria of the FCB group superphylum have the potential to synthesize archaeal ether lipids.</title>
        <authorList>
            <person name="Villanueva L."/>
            <person name="von Meijenfeldt F.A.B."/>
            <person name="Westbye A.B."/>
            <person name="Yadav S."/>
            <person name="Hopmans E.C."/>
            <person name="Dutilh B.E."/>
            <person name="Sinninghe Damste J.S."/>
        </authorList>
    </citation>
    <scope>NUCLEOTIDE SEQUENCE</scope>
    <source>
        <strain evidence="1">NIOZ-UU157</strain>
    </source>
</reference>
<organism evidence="1">
    <name type="scientific">Virus NIOZ-UU157</name>
    <dbReference type="NCBI Taxonomy" id="2763269"/>
    <lineage>
        <taxon>Viruses</taxon>
    </lineage>
</organism>
<proteinExistence type="predicted"/>
<name>A0A7S9XGP7_9VIRU</name>
<dbReference type="EMBL" id="MW030548">
    <property type="protein sequence ID" value="QPI16272.1"/>
    <property type="molecule type" value="Genomic_DNA"/>
</dbReference>
<protein>
    <submittedName>
        <fullName evidence="1">Uncharacterized protein</fullName>
    </submittedName>
</protein>
<evidence type="ECO:0000313" key="1">
    <source>
        <dbReference type="EMBL" id="QPI16272.1"/>
    </source>
</evidence>